<proteinExistence type="predicted"/>
<dbReference type="Ensembl" id="ENSCINT00000036393.1">
    <property type="protein sequence ID" value="ENSCINP00000033903.1"/>
    <property type="gene ID" value="ENSCING00000024286.1"/>
</dbReference>
<accession>H2XW69</accession>
<name>H2XW69_CIOIN</name>
<feature type="compositionally biased region" description="Pro residues" evidence="1">
    <location>
        <begin position="1"/>
        <end position="24"/>
    </location>
</feature>
<evidence type="ECO:0000313" key="3">
    <source>
        <dbReference type="Proteomes" id="UP000008144"/>
    </source>
</evidence>
<dbReference type="Proteomes" id="UP000008144">
    <property type="component" value="Unassembled WGS sequence"/>
</dbReference>
<reference evidence="2" key="2">
    <citation type="submission" date="2025-08" db="UniProtKB">
        <authorList>
            <consortium name="Ensembl"/>
        </authorList>
    </citation>
    <scope>IDENTIFICATION</scope>
</reference>
<feature type="compositionally biased region" description="Low complexity" evidence="1">
    <location>
        <begin position="86"/>
        <end position="101"/>
    </location>
</feature>
<evidence type="ECO:0000313" key="2">
    <source>
        <dbReference type="Ensembl" id="ENSCINP00000033903.1"/>
    </source>
</evidence>
<feature type="compositionally biased region" description="Low complexity" evidence="1">
    <location>
        <begin position="40"/>
        <end position="53"/>
    </location>
</feature>
<feature type="region of interest" description="Disordered" evidence="1">
    <location>
        <begin position="1"/>
        <end position="173"/>
    </location>
</feature>
<sequence>INPAPNPAPIPAPIPVSNPAPNLAPNPQCEEETVVKVETAEASTATATTTGGAAEEKDKAEPFTGPTAEGATPEVEDPEAAGGGDVDTTVASTDTVTTTGTAEEKTKADPYTPSAGPSVEGTTSVEVHRQPREVNLEHRNRAFDGGQEIVPPDMENEELLVPQSDAVGEDDAQ</sequence>
<feature type="compositionally biased region" description="Basic and acidic residues" evidence="1">
    <location>
        <begin position="126"/>
        <end position="142"/>
    </location>
</feature>
<keyword evidence="3" id="KW-1185">Reference proteome</keyword>
<dbReference type="AlphaFoldDB" id="H2XW69"/>
<evidence type="ECO:0000256" key="1">
    <source>
        <dbReference type="SAM" id="MobiDB-lite"/>
    </source>
</evidence>
<dbReference type="InParanoid" id="H2XW69"/>
<reference evidence="3" key="1">
    <citation type="journal article" date="2002" name="Science">
        <title>The draft genome of Ciona intestinalis: insights into chordate and vertebrate origins.</title>
        <authorList>
            <person name="Dehal P."/>
            <person name="Satou Y."/>
            <person name="Campbell R.K."/>
            <person name="Chapman J."/>
            <person name="Degnan B."/>
            <person name="De Tomaso A."/>
            <person name="Davidson B."/>
            <person name="Di Gregorio A."/>
            <person name="Gelpke M."/>
            <person name="Goodstein D.M."/>
            <person name="Harafuji N."/>
            <person name="Hastings K.E."/>
            <person name="Ho I."/>
            <person name="Hotta K."/>
            <person name="Huang W."/>
            <person name="Kawashima T."/>
            <person name="Lemaire P."/>
            <person name="Martinez D."/>
            <person name="Meinertzhagen I.A."/>
            <person name="Necula S."/>
            <person name="Nonaka M."/>
            <person name="Putnam N."/>
            <person name="Rash S."/>
            <person name="Saiga H."/>
            <person name="Satake M."/>
            <person name="Terry A."/>
            <person name="Yamada L."/>
            <person name="Wang H.G."/>
            <person name="Awazu S."/>
            <person name="Azumi K."/>
            <person name="Boore J."/>
            <person name="Branno M."/>
            <person name="Chin-Bow S."/>
            <person name="DeSantis R."/>
            <person name="Doyle S."/>
            <person name="Francino P."/>
            <person name="Keys D.N."/>
            <person name="Haga S."/>
            <person name="Hayashi H."/>
            <person name="Hino K."/>
            <person name="Imai K.S."/>
            <person name="Inaba K."/>
            <person name="Kano S."/>
            <person name="Kobayashi K."/>
            <person name="Kobayashi M."/>
            <person name="Lee B.I."/>
            <person name="Makabe K.W."/>
            <person name="Manohar C."/>
            <person name="Matassi G."/>
            <person name="Medina M."/>
            <person name="Mochizuki Y."/>
            <person name="Mount S."/>
            <person name="Morishita T."/>
            <person name="Miura S."/>
            <person name="Nakayama A."/>
            <person name="Nishizaka S."/>
            <person name="Nomoto H."/>
            <person name="Ohta F."/>
            <person name="Oishi K."/>
            <person name="Rigoutsos I."/>
            <person name="Sano M."/>
            <person name="Sasaki A."/>
            <person name="Sasakura Y."/>
            <person name="Shoguchi E."/>
            <person name="Shin-i T."/>
            <person name="Spagnuolo A."/>
            <person name="Stainier D."/>
            <person name="Suzuki M.M."/>
            <person name="Tassy O."/>
            <person name="Takatori N."/>
            <person name="Tokuoka M."/>
            <person name="Yagi K."/>
            <person name="Yoshizaki F."/>
            <person name="Wada S."/>
            <person name="Zhang C."/>
            <person name="Hyatt P.D."/>
            <person name="Larimer F."/>
            <person name="Detter C."/>
            <person name="Doggett N."/>
            <person name="Glavina T."/>
            <person name="Hawkins T."/>
            <person name="Richardson P."/>
            <person name="Lucas S."/>
            <person name="Kohara Y."/>
            <person name="Levine M."/>
            <person name="Satoh N."/>
            <person name="Rokhsar D.S."/>
        </authorList>
    </citation>
    <scope>NUCLEOTIDE SEQUENCE [LARGE SCALE GENOMIC DNA]</scope>
</reference>
<organism evidence="2 3">
    <name type="scientific">Ciona intestinalis</name>
    <name type="common">Transparent sea squirt</name>
    <name type="synonym">Ascidia intestinalis</name>
    <dbReference type="NCBI Taxonomy" id="7719"/>
    <lineage>
        <taxon>Eukaryota</taxon>
        <taxon>Metazoa</taxon>
        <taxon>Chordata</taxon>
        <taxon>Tunicata</taxon>
        <taxon>Ascidiacea</taxon>
        <taxon>Phlebobranchia</taxon>
        <taxon>Cionidae</taxon>
        <taxon>Ciona</taxon>
    </lineage>
</organism>
<protein>
    <submittedName>
        <fullName evidence="2">Uncharacterized protein</fullName>
    </submittedName>
</protein>
<reference evidence="2" key="3">
    <citation type="submission" date="2025-09" db="UniProtKB">
        <authorList>
            <consortium name="Ensembl"/>
        </authorList>
    </citation>
    <scope>IDENTIFICATION</scope>
</reference>
<dbReference type="HOGENOM" id="CLU_1551055_0_0_1"/>